<feature type="compositionally biased region" description="Polar residues" evidence="4">
    <location>
        <begin position="314"/>
        <end position="323"/>
    </location>
</feature>
<dbReference type="SMART" id="SM00369">
    <property type="entry name" value="LRR_TYP"/>
    <property type="match status" value="4"/>
</dbReference>
<evidence type="ECO:0000259" key="6">
    <source>
        <dbReference type="PROSITE" id="PS50021"/>
    </source>
</evidence>
<keyword evidence="5" id="KW-0472">Membrane</keyword>
<protein>
    <submittedName>
        <fullName evidence="8">Leucine-rich repeat and calponin homology domain-containing protein 3-like isoform X1</fullName>
    </submittedName>
</protein>
<feature type="coiled-coil region" evidence="3">
    <location>
        <begin position="628"/>
        <end position="655"/>
    </location>
</feature>
<feature type="compositionally biased region" description="Basic and acidic residues" evidence="4">
    <location>
        <begin position="337"/>
        <end position="346"/>
    </location>
</feature>
<accession>A0ABM1DX85</accession>
<keyword evidence="7" id="KW-1185">Reference proteome</keyword>
<keyword evidence="2" id="KW-0677">Repeat</keyword>
<evidence type="ECO:0000256" key="4">
    <source>
        <dbReference type="SAM" id="MobiDB-lite"/>
    </source>
</evidence>
<feature type="region of interest" description="Disordered" evidence="4">
    <location>
        <begin position="337"/>
        <end position="362"/>
    </location>
</feature>
<evidence type="ECO:0000256" key="1">
    <source>
        <dbReference type="ARBA" id="ARBA00022614"/>
    </source>
</evidence>
<dbReference type="Proteomes" id="UP000695022">
    <property type="component" value="Unplaced"/>
</dbReference>
<dbReference type="PROSITE" id="PS51450">
    <property type="entry name" value="LRR"/>
    <property type="match status" value="2"/>
</dbReference>
<evidence type="ECO:0000313" key="8">
    <source>
        <dbReference type="RefSeq" id="XP_014664556.1"/>
    </source>
</evidence>
<evidence type="ECO:0000256" key="2">
    <source>
        <dbReference type="ARBA" id="ARBA00022737"/>
    </source>
</evidence>
<feature type="compositionally biased region" description="Basic and acidic residues" evidence="4">
    <location>
        <begin position="276"/>
        <end position="289"/>
    </location>
</feature>
<name>A0ABM1DX85_PRICU</name>
<dbReference type="Gene3D" id="3.80.10.10">
    <property type="entry name" value="Ribonuclease Inhibitor"/>
    <property type="match status" value="1"/>
</dbReference>
<evidence type="ECO:0000256" key="3">
    <source>
        <dbReference type="SAM" id="Coils"/>
    </source>
</evidence>
<dbReference type="InterPro" id="IPR001715">
    <property type="entry name" value="CH_dom"/>
</dbReference>
<reference evidence="8" key="1">
    <citation type="submission" date="2025-08" db="UniProtKB">
        <authorList>
            <consortium name="RefSeq"/>
        </authorList>
    </citation>
    <scope>IDENTIFICATION</scope>
</reference>
<evidence type="ECO:0000256" key="5">
    <source>
        <dbReference type="SAM" id="Phobius"/>
    </source>
</evidence>
<evidence type="ECO:0000313" key="7">
    <source>
        <dbReference type="Proteomes" id="UP000695022"/>
    </source>
</evidence>
<keyword evidence="1" id="KW-0433">Leucine-rich repeat</keyword>
<dbReference type="SMART" id="SM00364">
    <property type="entry name" value="LRR_BAC"/>
    <property type="match status" value="4"/>
</dbReference>
<dbReference type="InterPro" id="IPR001611">
    <property type="entry name" value="Leu-rich_rpt"/>
</dbReference>
<feature type="compositionally biased region" description="Polar residues" evidence="4">
    <location>
        <begin position="685"/>
        <end position="704"/>
    </location>
</feature>
<feature type="region of interest" description="Disordered" evidence="4">
    <location>
        <begin position="265"/>
        <end position="324"/>
    </location>
</feature>
<feature type="region of interest" description="Disordered" evidence="4">
    <location>
        <begin position="551"/>
        <end position="577"/>
    </location>
</feature>
<feature type="domain" description="Calponin-homology (CH)" evidence="6">
    <location>
        <begin position="735"/>
        <end position="848"/>
    </location>
</feature>
<feature type="transmembrane region" description="Helical" evidence="5">
    <location>
        <begin position="857"/>
        <end position="875"/>
    </location>
</feature>
<dbReference type="InterPro" id="IPR050216">
    <property type="entry name" value="LRR_domain-containing"/>
</dbReference>
<dbReference type="PANTHER" id="PTHR48051:SF21">
    <property type="entry name" value="CALPONIN-HOMOLOGY (CH) DOMAIN-CONTAINING PROTEIN"/>
    <property type="match status" value="1"/>
</dbReference>
<dbReference type="Pfam" id="PF00307">
    <property type="entry name" value="CH"/>
    <property type="match status" value="1"/>
</dbReference>
<dbReference type="InterPro" id="IPR003591">
    <property type="entry name" value="Leu-rich_rpt_typical-subtyp"/>
</dbReference>
<dbReference type="RefSeq" id="XP_014664556.1">
    <property type="nucleotide sequence ID" value="XM_014809070.1"/>
</dbReference>
<dbReference type="SUPFAM" id="SSF52058">
    <property type="entry name" value="L domain-like"/>
    <property type="match status" value="1"/>
</dbReference>
<keyword evidence="5" id="KW-1133">Transmembrane helix</keyword>
<organism evidence="7 8">
    <name type="scientific">Priapulus caudatus</name>
    <name type="common">Priapulid worm</name>
    <dbReference type="NCBI Taxonomy" id="37621"/>
    <lineage>
        <taxon>Eukaryota</taxon>
        <taxon>Metazoa</taxon>
        <taxon>Ecdysozoa</taxon>
        <taxon>Scalidophora</taxon>
        <taxon>Priapulida</taxon>
        <taxon>Priapulimorpha</taxon>
        <taxon>Priapulimorphida</taxon>
        <taxon>Priapulidae</taxon>
        <taxon>Priapulus</taxon>
    </lineage>
</organism>
<feature type="compositionally biased region" description="Basic and acidic residues" evidence="4">
    <location>
        <begin position="435"/>
        <end position="499"/>
    </location>
</feature>
<gene>
    <name evidence="8" type="primary">LOC106806912</name>
</gene>
<dbReference type="InterPro" id="IPR036872">
    <property type="entry name" value="CH_dom_sf"/>
</dbReference>
<dbReference type="PANTHER" id="PTHR48051">
    <property type="match status" value="1"/>
</dbReference>
<dbReference type="SMART" id="SM00033">
    <property type="entry name" value="CH"/>
    <property type="match status" value="1"/>
</dbReference>
<feature type="compositionally biased region" description="Polar residues" evidence="4">
    <location>
        <begin position="500"/>
        <end position="515"/>
    </location>
</feature>
<feature type="region of interest" description="Disordered" evidence="4">
    <location>
        <begin position="660"/>
        <end position="727"/>
    </location>
</feature>
<keyword evidence="3" id="KW-0175">Coiled coil</keyword>
<dbReference type="SUPFAM" id="SSF47576">
    <property type="entry name" value="Calponin-homology domain, CH-domain"/>
    <property type="match status" value="1"/>
</dbReference>
<dbReference type="PROSITE" id="PS50021">
    <property type="entry name" value="CH"/>
    <property type="match status" value="1"/>
</dbReference>
<dbReference type="Gene3D" id="1.10.418.10">
    <property type="entry name" value="Calponin-like domain"/>
    <property type="match status" value="1"/>
</dbReference>
<feature type="region of interest" description="Disordered" evidence="4">
    <location>
        <begin position="404"/>
        <end position="515"/>
    </location>
</feature>
<dbReference type="Pfam" id="PF13855">
    <property type="entry name" value="LRR_8"/>
    <property type="match status" value="1"/>
</dbReference>
<sequence length="879" mass="99289">MATTVTGGPQLTRSIERVLEDAQHTGILNITGRKLKEFPKAAAKYDLSDTVLADLSKNRLSEIPEVVCEYWSLESMTCYCNNIRVIPDAVTNLQYLTRLNLSRNQLATLPASLCMLPSLQVLIVSNNKLVSLPEEIGHLTTLMDLDVSCNEISHLPLQLCDIESLAVLNLRKNFLIDLPKDLTRLKLVKLNISENRISQLHPSLIKLMDTLVELVVENNPLISPPALVCNRGRVHIFKCLEIVAVKEAKRHGILTDQDLKQVFRKSRSAQPLSSEDYSRPRQSSEEKRQRNLVASIADSGYITTDSNEDKRWSNESADTNASIEDSRNLALRAMEATKEHWQERGRQQQQQQPPYDASARSRQAIGEQTPIHLVASSPALLDTDERQDEFTKELSRQKAMYEERKKIAEKIKQTIASKSTPPDTPNPPETNGEDPFSKELARQKLLYEEKKQSAEKIRRERAREEEDEREERRRAAVRLQKEQEALIDRQRDEAKRKAEGSSTVAAASPSKTANGTAPVEIRTLKTTTLKRSGSPHFMSPWINAVNQEKTTASLVRGSPSRQQQQQQHRVANSRSPVPICTKQLTPVSRHTSNAHRDSDVDSMFSTDSGACDEFMSEEEFRQKREALVNQTRQQAMLAQRRLEEQRVRMKQIQKDAVLNYVRRTSTSGSPEKELAPSPSPERGFSPQQQLAATMPDSPQQSNLPKSRPAFTPPSTMRAVDGAEPSFTIRRRLDHRDEKQRQMEQLRHNIESRLKVTLPGDLSAALLDGVVLCHLANHIRPRSVQSIHVPSPAVPKLSLAKCRRNVENFVEACRRIGVDEGLLCACDDVVEELSMLRVARTVNALARRPHNITTRDRVLSYVLMLVFLIVCYMLGFHPPG</sequence>
<proteinExistence type="predicted"/>
<dbReference type="GeneID" id="106806912"/>
<dbReference type="CDD" id="cd21205">
    <property type="entry name" value="CH_LRCH"/>
    <property type="match status" value="1"/>
</dbReference>
<keyword evidence="5" id="KW-0812">Transmembrane</keyword>
<dbReference type="InterPro" id="IPR032675">
    <property type="entry name" value="LRR_dom_sf"/>
</dbReference>